<comment type="caution">
    <text evidence="2">The sequence shown here is derived from an EMBL/GenBank/DDBJ whole genome shotgun (WGS) entry which is preliminary data.</text>
</comment>
<dbReference type="EMBL" id="QYUP01000003">
    <property type="protein sequence ID" value="RJG27911.1"/>
    <property type="molecule type" value="Genomic_DNA"/>
</dbReference>
<evidence type="ECO:0000256" key="1">
    <source>
        <dbReference type="SAM" id="SignalP"/>
    </source>
</evidence>
<dbReference type="Proteomes" id="UP000284006">
    <property type="component" value="Unassembled WGS sequence"/>
</dbReference>
<reference evidence="2 3" key="1">
    <citation type="submission" date="2018-09" db="EMBL/GenBank/DDBJ databases">
        <authorList>
            <person name="Zhu H."/>
        </authorList>
    </citation>
    <scope>NUCLEOTIDE SEQUENCE [LARGE SCALE GENOMIC DNA]</scope>
    <source>
        <strain evidence="2 3">K1S02-61</strain>
    </source>
</reference>
<keyword evidence="3" id="KW-1185">Reference proteome</keyword>
<dbReference type="RefSeq" id="WP_119808916.1">
    <property type="nucleotide sequence ID" value="NZ_QYUP01000003.1"/>
</dbReference>
<gene>
    <name evidence="2" type="ORF">D3872_00260</name>
</gene>
<evidence type="ECO:0000313" key="3">
    <source>
        <dbReference type="Proteomes" id="UP000284006"/>
    </source>
</evidence>
<proteinExistence type="predicted"/>
<dbReference type="OrthoDB" id="8759019at2"/>
<name>A0A418Y8U3_9BURK</name>
<evidence type="ECO:0000313" key="2">
    <source>
        <dbReference type="EMBL" id="RJG27911.1"/>
    </source>
</evidence>
<dbReference type="PROSITE" id="PS51257">
    <property type="entry name" value="PROKAR_LIPOPROTEIN"/>
    <property type="match status" value="1"/>
</dbReference>
<sequence>MSRFFKTILLWILIAVVPLHAAAATIGMSCGPVHKAAMEPSSSDSTHQHHNMAAAADVADAHAASPDDLKSDKSPHVKCSACSAFCIGAVAPPSGFISVPAFSGAETLVVSTATLVIGFVPEGLKRPPRLIFA</sequence>
<dbReference type="AlphaFoldDB" id="A0A418Y8U3"/>
<feature type="signal peptide" evidence="1">
    <location>
        <begin position="1"/>
        <end position="21"/>
    </location>
</feature>
<evidence type="ECO:0008006" key="4">
    <source>
        <dbReference type="Google" id="ProtNLM"/>
    </source>
</evidence>
<accession>A0A418Y8U3</accession>
<organism evidence="2 3">
    <name type="scientific">Massilia cavernae</name>
    <dbReference type="NCBI Taxonomy" id="2320864"/>
    <lineage>
        <taxon>Bacteria</taxon>
        <taxon>Pseudomonadati</taxon>
        <taxon>Pseudomonadota</taxon>
        <taxon>Betaproteobacteria</taxon>
        <taxon>Burkholderiales</taxon>
        <taxon>Oxalobacteraceae</taxon>
        <taxon>Telluria group</taxon>
        <taxon>Massilia</taxon>
    </lineage>
</organism>
<feature type="chain" id="PRO_5019191950" description="DUF2946 domain-containing protein" evidence="1">
    <location>
        <begin position="22"/>
        <end position="133"/>
    </location>
</feature>
<protein>
    <recommendedName>
        <fullName evidence="4">DUF2946 domain-containing protein</fullName>
    </recommendedName>
</protein>
<keyword evidence="1" id="KW-0732">Signal</keyword>